<accession>A0A1T3NU44</accession>
<keyword evidence="4" id="KW-1185">Reference proteome</keyword>
<dbReference type="InterPro" id="IPR013651">
    <property type="entry name" value="ATP-grasp_RimK-type"/>
</dbReference>
<keyword evidence="1" id="KW-0067">ATP-binding</keyword>
<dbReference type="RefSeq" id="WP_078974666.1">
    <property type="nucleotide sequence ID" value="NZ_MWQN01000001.1"/>
</dbReference>
<evidence type="ECO:0000256" key="1">
    <source>
        <dbReference type="PROSITE-ProRule" id="PRU00409"/>
    </source>
</evidence>
<dbReference type="PROSITE" id="PS50975">
    <property type="entry name" value="ATP_GRASP"/>
    <property type="match status" value="1"/>
</dbReference>
<keyword evidence="1" id="KW-0547">Nucleotide-binding</keyword>
<evidence type="ECO:0000313" key="4">
    <source>
        <dbReference type="Proteomes" id="UP000190037"/>
    </source>
</evidence>
<dbReference type="GO" id="GO:0018169">
    <property type="term" value="F:ribosomal S6-glutamic acid ligase activity"/>
    <property type="evidence" value="ECO:0007669"/>
    <property type="project" value="TreeGrafter"/>
</dbReference>
<dbReference type="InterPro" id="IPR005479">
    <property type="entry name" value="CPAse_ATP-bd"/>
</dbReference>
<comment type="caution">
    <text evidence="3">The sequence shown here is derived from an EMBL/GenBank/DDBJ whole genome shotgun (WGS) entry which is preliminary data.</text>
</comment>
<organism evidence="3 4">
    <name type="scientific">Embleya scabrispora</name>
    <dbReference type="NCBI Taxonomy" id="159449"/>
    <lineage>
        <taxon>Bacteria</taxon>
        <taxon>Bacillati</taxon>
        <taxon>Actinomycetota</taxon>
        <taxon>Actinomycetes</taxon>
        <taxon>Kitasatosporales</taxon>
        <taxon>Streptomycetaceae</taxon>
        <taxon>Embleya</taxon>
    </lineage>
</organism>
<evidence type="ECO:0000259" key="2">
    <source>
        <dbReference type="PROSITE" id="PS50975"/>
    </source>
</evidence>
<dbReference type="PANTHER" id="PTHR21621:SF0">
    <property type="entry name" value="BETA-CITRYLGLUTAMATE SYNTHASE B-RELATED"/>
    <property type="match status" value="1"/>
</dbReference>
<dbReference type="GO" id="GO:0046872">
    <property type="term" value="F:metal ion binding"/>
    <property type="evidence" value="ECO:0007669"/>
    <property type="project" value="InterPro"/>
</dbReference>
<dbReference type="GO" id="GO:0005524">
    <property type="term" value="F:ATP binding"/>
    <property type="evidence" value="ECO:0007669"/>
    <property type="project" value="UniProtKB-UniRule"/>
</dbReference>
<dbReference type="PROSITE" id="PS00866">
    <property type="entry name" value="CPSASE_1"/>
    <property type="match status" value="1"/>
</dbReference>
<sequence length="318" mass="33140">MKLAFLVEEHYRHDGMPLDVIRQLDAWGHHVDIVRPGSSLIDLSDLIRAGSHDAWVLKTVSGGPGLGLLEAAAALGLTTINDARSIRSVRDKAVAAVIARANGLPMPDTWFAAIPDLLGAIPADRYPLVVKPADGSSGRAVHLVSGPEDLADLAVELVHEGPLLAQEYVPNSGQDLKVYSVAGELHATVRRSPLHPQQPVRESRVPLPSGTAALMQRIGATFGLDLFGVDIIEGPDGPMVVDVNDFPSFRCVPDGVARVARAVLDLAAGSAGVGVGPAHHGTGLVTAVRPPLRARSVVTPARAAASPIVDAAPAAYVG</sequence>
<dbReference type="EMBL" id="MWQN01000001">
    <property type="protein sequence ID" value="OPC80407.1"/>
    <property type="molecule type" value="Genomic_DNA"/>
</dbReference>
<dbReference type="Gene3D" id="3.30.1490.20">
    <property type="entry name" value="ATP-grasp fold, A domain"/>
    <property type="match status" value="1"/>
</dbReference>
<reference evidence="3 4" key="1">
    <citation type="submission" date="2017-03" db="EMBL/GenBank/DDBJ databases">
        <title>Draft genome sequence of Streptomyces scabrisporus NF3, endophyte isolated from Amphipterygium adstringens.</title>
        <authorList>
            <person name="Vazquez M."/>
            <person name="Ceapa C.D."/>
            <person name="Rodriguez Luna D."/>
            <person name="Sanchez Esquivel S."/>
        </authorList>
    </citation>
    <scope>NUCLEOTIDE SEQUENCE [LARGE SCALE GENOMIC DNA]</scope>
    <source>
        <strain evidence="3 4">NF3</strain>
    </source>
</reference>
<protein>
    <recommendedName>
        <fullName evidence="2">ATP-grasp domain-containing protein</fullName>
    </recommendedName>
</protein>
<dbReference type="InterPro" id="IPR013815">
    <property type="entry name" value="ATP_grasp_subdomain_1"/>
</dbReference>
<name>A0A1T3NU44_9ACTN</name>
<dbReference type="PANTHER" id="PTHR21621">
    <property type="entry name" value="RIBOSOMAL PROTEIN S6 MODIFICATION PROTEIN"/>
    <property type="match status" value="1"/>
</dbReference>
<dbReference type="Pfam" id="PF08443">
    <property type="entry name" value="RimK"/>
    <property type="match status" value="1"/>
</dbReference>
<dbReference type="AlphaFoldDB" id="A0A1T3NU44"/>
<dbReference type="STRING" id="159449.B4N89_05120"/>
<feature type="domain" description="ATP-grasp" evidence="2">
    <location>
        <begin position="96"/>
        <end position="272"/>
    </location>
</feature>
<dbReference type="GO" id="GO:0009432">
    <property type="term" value="P:SOS response"/>
    <property type="evidence" value="ECO:0007669"/>
    <property type="project" value="TreeGrafter"/>
</dbReference>
<gene>
    <name evidence="3" type="ORF">B4N89_05120</name>
</gene>
<proteinExistence type="predicted"/>
<evidence type="ECO:0000313" key="3">
    <source>
        <dbReference type="EMBL" id="OPC80407.1"/>
    </source>
</evidence>
<dbReference type="GO" id="GO:0005737">
    <property type="term" value="C:cytoplasm"/>
    <property type="evidence" value="ECO:0007669"/>
    <property type="project" value="TreeGrafter"/>
</dbReference>
<dbReference type="SUPFAM" id="SSF56059">
    <property type="entry name" value="Glutathione synthetase ATP-binding domain-like"/>
    <property type="match status" value="1"/>
</dbReference>
<dbReference type="Proteomes" id="UP000190037">
    <property type="component" value="Unassembled WGS sequence"/>
</dbReference>
<dbReference type="InterPro" id="IPR011761">
    <property type="entry name" value="ATP-grasp"/>
</dbReference>
<dbReference type="Gene3D" id="3.30.470.20">
    <property type="entry name" value="ATP-grasp fold, B domain"/>
    <property type="match status" value="1"/>
</dbReference>